<dbReference type="Proteomes" id="UP000054324">
    <property type="component" value="Unassembled WGS sequence"/>
</dbReference>
<dbReference type="CTD" id="20316422"/>
<proteinExistence type="predicted"/>
<dbReference type="EMBL" id="KL596644">
    <property type="protein sequence ID" value="KER31598.1"/>
    <property type="molecule type" value="Genomic_DNA"/>
</dbReference>
<dbReference type="OrthoDB" id="6282232at2759"/>
<name>A0A074ZVW2_OPIVI</name>
<dbReference type="AlphaFoldDB" id="A0A074ZVW2"/>
<organism evidence="1 2">
    <name type="scientific">Opisthorchis viverrini</name>
    <name type="common">Southeast Asian liver fluke</name>
    <dbReference type="NCBI Taxonomy" id="6198"/>
    <lineage>
        <taxon>Eukaryota</taxon>
        <taxon>Metazoa</taxon>
        <taxon>Spiralia</taxon>
        <taxon>Lophotrochozoa</taxon>
        <taxon>Platyhelminthes</taxon>
        <taxon>Trematoda</taxon>
        <taxon>Digenea</taxon>
        <taxon>Opisthorchiida</taxon>
        <taxon>Opisthorchiata</taxon>
        <taxon>Opisthorchiidae</taxon>
        <taxon>Opisthorchis</taxon>
    </lineage>
</organism>
<accession>A0A074ZVW2</accession>
<evidence type="ECO:0000313" key="2">
    <source>
        <dbReference type="Proteomes" id="UP000054324"/>
    </source>
</evidence>
<evidence type="ECO:0000313" key="1">
    <source>
        <dbReference type="EMBL" id="KER31598.1"/>
    </source>
</evidence>
<dbReference type="GeneID" id="20316422"/>
<protein>
    <submittedName>
        <fullName evidence="1">Uncharacterized protein</fullName>
    </submittedName>
</protein>
<gene>
    <name evidence="1" type="ORF">T265_02234</name>
</gene>
<sequence length="101" mass="11491">MCDSCFLSTAYHPSYTNGNLREIHSFANQFVFHERLNRISLGTIVEISQCIFIKETTHKVTENSSTAPDLFRPCRVSSGETQLNLSLMVFYNWMCCTQAAS</sequence>
<dbReference type="RefSeq" id="XP_009164686.1">
    <property type="nucleotide sequence ID" value="XM_009166422.1"/>
</dbReference>
<dbReference type="KEGG" id="ovi:T265_02234"/>
<reference evidence="1 2" key="1">
    <citation type="submission" date="2013-11" db="EMBL/GenBank/DDBJ databases">
        <title>Opisthorchis viverrini - life in the bile duct.</title>
        <authorList>
            <person name="Young N.D."/>
            <person name="Nagarajan N."/>
            <person name="Lin S.J."/>
            <person name="Korhonen P.K."/>
            <person name="Jex A.R."/>
            <person name="Hall R.S."/>
            <person name="Safavi-Hemami H."/>
            <person name="Kaewkong W."/>
            <person name="Bertrand D."/>
            <person name="Gao S."/>
            <person name="Seet Q."/>
            <person name="Wongkham S."/>
            <person name="Teh B.T."/>
            <person name="Wongkham C."/>
            <person name="Intapan P.M."/>
            <person name="Maleewong W."/>
            <person name="Yang X."/>
            <person name="Hu M."/>
            <person name="Wang Z."/>
            <person name="Hofmann A."/>
            <person name="Sternberg P.W."/>
            <person name="Tan P."/>
            <person name="Wang J."/>
            <person name="Gasser R.B."/>
        </authorList>
    </citation>
    <scope>NUCLEOTIDE SEQUENCE [LARGE SCALE GENOMIC DNA]</scope>
</reference>
<keyword evidence="2" id="KW-1185">Reference proteome</keyword>